<evidence type="ECO:0000313" key="4">
    <source>
        <dbReference type="RefSeq" id="XP_022310083.1"/>
    </source>
</evidence>
<sequence>MLHFNHKLIIFTLLYGLFKSEQIGICSNSSEENPLECCQHYRVVGNSCVECWPGTRGINCNQTCPSGFYGRFCAEVCPCYPCDTARGCINITTNDSYSQLQMITTESISATPQAIDNGMITTLSVSLAICFTFSLALFSVFRWYRTARTFNRIDSQHNFEAHFSNERDSQMNLQAQNDRSHEDNYRNVPYPKMSQTGLELSSPSQTVYGWTSEECKPYDILTLSNRNLM</sequence>
<keyword evidence="2" id="KW-0732">Signal</keyword>
<dbReference type="Gene3D" id="2.170.300.10">
    <property type="entry name" value="Tie2 ligand-binding domain superfamily"/>
    <property type="match status" value="1"/>
</dbReference>
<reference evidence="4" key="1">
    <citation type="submission" date="2025-08" db="UniProtKB">
        <authorList>
            <consortium name="RefSeq"/>
        </authorList>
    </citation>
    <scope>IDENTIFICATION</scope>
    <source>
        <tissue evidence="4">Whole sample</tissue>
    </source>
</reference>
<protein>
    <submittedName>
        <fullName evidence="4">Protein draper-like</fullName>
    </submittedName>
</protein>
<keyword evidence="1" id="KW-1133">Transmembrane helix</keyword>
<dbReference type="Proteomes" id="UP000694844">
    <property type="component" value="Chromosome 9"/>
</dbReference>
<evidence type="ECO:0000256" key="2">
    <source>
        <dbReference type="SAM" id="SignalP"/>
    </source>
</evidence>
<dbReference type="OrthoDB" id="6105671at2759"/>
<feature type="signal peptide" evidence="2">
    <location>
        <begin position="1"/>
        <end position="20"/>
    </location>
</feature>
<organism evidence="3 4">
    <name type="scientific">Crassostrea virginica</name>
    <name type="common">Eastern oyster</name>
    <dbReference type="NCBI Taxonomy" id="6565"/>
    <lineage>
        <taxon>Eukaryota</taxon>
        <taxon>Metazoa</taxon>
        <taxon>Spiralia</taxon>
        <taxon>Lophotrochozoa</taxon>
        <taxon>Mollusca</taxon>
        <taxon>Bivalvia</taxon>
        <taxon>Autobranchia</taxon>
        <taxon>Pteriomorphia</taxon>
        <taxon>Ostreida</taxon>
        <taxon>Ostreoidea</taxon>
        <taxon>Ostreidae</taxon>
        <taxon>Crassostrea</taxon>
    </lineage>
</organism>
<feature type="transmembrane region" description="Helical" evidence="1">
    <location>
        <begin position="123"/>
        <end position="144"/>
    </location>
</feature>
<feature type="chain" id="PRO_5034819928" evidence="2">
    <location>
        <begin position="21"/>
        <end position="229"/>
    </location>
</feature>
<dbReference type="GeneID" id="111115585"/>
<gene>
    <name evidence="4" type="primary">LOC111115585</name>
</gene>
<keyword evidence="1" id="KW-0812">Transmembrane</keyword>
<keyword evidence="3" id="KW-1185">Reference proteome</keyword>
<evidence type="ECO:0000313" key="3">
    <source>
        <dbReference type="Proteomes" id="UP000694844"/>
    </source>
</evidence>
<dbReference type="AlphaFoldDB" id="A0A8B8C328"/>
<dbReference type="RefSeq" id="XP_022310083.1">
    <property type="nucleotide sequence ID" value="XM_022454375.1"/>
</dbReference>
<keyword evidence="1" id="KW-0472">Membrane</keyword>
<accession>A0A8B8C328</accession>
<proteinExistence type="predicted"/>
<dbReference type="KEGG" id="cvn:111115585"/>
<name>A0A8B8C328_CRAVI</name>
<evidence type="ECO:0000256" key="1">
    <source>
        <dbReference type="SAM" id="Phobius"/>
    </source>
</evidence>